<dbReference type="AlphaFoldDB" id="A0A8E2JY54"/>
<name>A0A8E2JY54_9PEZI</name>
<dbReference type="PANTHER" id="PTHR42085">
    <property type="entry name" value="F-BOX DOMAIN-CONTAINING PROTEIN"/>
    <property type="match status" value="1"/>
</dbReference>
<organism evidence="1 2">
    <name type="scientific">Glonium stellatum</name>
    <dbReference type="NCBI Taxonomy" id="574774"/>
    <lineage>
        <taxon>Eukaryota</taxon>
        <taxon>Fungi</taxon>
        <taxon>Dikarya</taxon>
        <taxon>Ascomycota</taxon>
        <taxon>Pezizomycotina</taxon>
        <taxon>Dothideomycetes</taxon>
        <taxon>Pleosporomycetidae</taxon>
        <taxon>Gloniales</taxon>
        <taxon>Gloniaceae</taxon>
        <taxon>Glonium</taxon>
    </lineage>
</organism>
<evidence type="ECO:0000313" key="1">
    <source>
        <dbReference type="EMBL" id="OCL13925.1"/>
    </source>
</evidence>
<keyword evidence="2" id="KW-1185">Reference proteome</keyword>
<protein>
    <recommendedName>
        <fullName evidence="3">F-box domain-containing protein</fullName>
    </recommendedName>
</protein>
<dbReference type="InterPro" id="IPR038883">
    <property type="entry name" value="AN11006-like"/>
</dbReference>
<accession>A0A8E2JY54</accession>
<dbReference type="EMBL" id="KV748654">
    <property type="protein sequence ID" value="OCL13925.1"/>
    <property type="molecule type" value="Genomic_DNA"/>
</dbReference>
<evidence type="ECO:0000313" key="2">
    <source>
        <dbReference type="Proteomes" id="UP000250140"/>
    </source>
</evidence>
<evidence type="ECO:0008006" key="3">
    <source>
        <dbReference type="Google" id="ProtNLM"/>
    </source>
</evidence>
<dbReference type="Proteomes" id="UP000250140">
    <property type="component" value="Unassembled WGS sequence"/>
</dbReference>
<dbReference type="OrthoDB" id="62952at2759"/>
<proteinExistence type="predicted"/>
<dbReference type="PANTHER" id="PTHR42085:SF2">
    <property type="entry name" value="F-BOX DOMAIN-CONTAINING PROTEIN"/>
    <property type="match status" value="1"/>
</dbReference>
<gene>
    <name evidence="1" type="ORF">AOQ84DRAFT_76948</name>
</gene>
<reference evidence="1 2" key="1">
    <citation type="journal article" date="2016" name="Nat. Commun.">
        <title>Ectomycorrhizal ecology is imprinted in the genome of the dominant symbiotic fungus Cenococcum geophilum.</title>
        <authorList>
            <consortium name="DOE Joint Genome Institute"/>
            <person name="Peter M."/>
            <person name="Kohler A."/>
            <person name="Ohm R.A."/>
            <person name="Kuo A."/>
            <person name="Krutzmann J."/>
            <person name="Morin E."/>
            <person name="Arend M."/>
            <person name="Barry K.W."/>
            <person name="Binder M."/>
            <person name="Choi C."/>
            <person name="Clum A."/>
            <person name="Copeland A."/>
            <person name="Grisel N."/>
            <person name="Haridas S."/>
            <person name="Kipfer T."/>
            <person name="LaButti K."/>
            <person name="Lindquist E."/>
            <person name="Lipzen A."/>
            <person name="Maire R."/>
            <person name="Meier B."/>
            <person name="Mihaltcheva S."/>
            <person name="Molinier V."/>
            <person name="Murat C."/>
            <person name="Poggeler S."/>
            <person name="Quandt C.A."/>
            <person name="Sperisen C."/>
            <person name="Tritt A."/>
            <person name="Tisserant E."/>
            <person name="Crous P.W."/>
            <person name="Henrissat B."/>
            <person name="Nehls U."/>
            <person name="Egli S."/>
            <person name="Spatafora J.W."/>
            <person name="Grigoriev I.V."/>
            <person name="Martin F.M."/>
        </authorList>
    </citation>
    <scope>NUCLEOTIDE SEQUENCE [LARGE SCALE GENOMIC DNA]</scope>
    <source>
        <strain evidence="1 2">CBS 207.34</strain>
    </source>
</reference>
<sequence length="324" mass="36671">MCERRRSHSEPSDSSILPFLGMCKNLSRARSFSEPNQPKAPTERCCLLELPVELRLMIYDYLLISPHVLASRTSKKQKPYGLSLSILCVNRFLNFEASAVFYQNNIFHFGSRHQPELADLSKDGQLDPPIPRAHWHSLRNLSIDLMGTHETAPIEPSREPVSWTRDDMSCEAYVRSLTILLESCGPHLGSLKLTANVGRSDVDRKSVGSFFIYDRDRSFVRALAALKISKVSMYFDFPDAFFYADVDTKAFLSRSIPLMACQIMFCQAQTKIDRLLASFGTSISLSKQTERIDLSPMVLKTWKYSCPANYGATKNPADEPVNPR</sequence>